<organism evidence="3 4">
    <name type="scientific">Microbacterium testaceum</name>
    <name type="common">Aureobacterium testaceum</name>
    <name type="synonym">Brevibacterium testaceum</name>
    <dbReference type="NCBI Taxonomy" id="2033"/>
    <lineage>
        <taxon>Bacteria</taxon>
        <taxon>Bacillati</taxon>
        <taxon>Actinomycetota</taxon>
        <taxon>Actinomycetes</taxon>
        <taxon>Micrococcales</taxon>
        <taxon>Microbacteriaceae</taxon>
        <taxon>Microbacterium</taxon>
    </lineage>
</organism>
<dbReference type="Proteomes" id="UP000319525">
    <property type="component" value="Unassembled WGS sequence"/>
</dbReference>
<reference evidence="3 4" key="1">
    <citation type="submission" date="2019-06" db="EMBL/GenBank/DDBJ databases">
        <title>Whole genome shotgun sequence of Microbacterium testaceum NBRC 12675.</title>
        <authorList>
            <person name="Hosoyama A."/>
            <person name="Uohara A."/>
            <person name="Ohji S."/>
            <person name="Ichikawa N."/>
        </authorList>
    </citation>
    <scope>NUCLEOTIDE SEQUENCE [LARGE SCALE GENOMIC DNA]</scope>
    <source>
        <strain evidence="3 4">NBRC 12675</strain>
    </source>
</reference>
<dbReference type="PROSITE" id="PS51257">
    <property type="entry name" value="PROKAR_LIPOPROTEIN"/>
    <property type="match status" value="1"/>
</dbReference>
<accession>A0A4Y3QQH6</accession>
<feature type="signal peptide" evidence="2">
    <location>
        <begin position="1"/>
        <end position="22"/>
    </location>
</feature>
<dbReference type="AlphaFoldDB" id="A0A4Y3QQH6"/>
<sequence length="262" mass="26694">MRRTSTTALGLTLASVGLLLLAACAPTGEPGTADSPTPTAIASQTPAGVPAVSSPRECDDVDLIADATVTGDALSACVIAYSRAAGSGHLHLQSADLTGEADFVFGDAPATSGSVTGSDGTHDLVLTSDEAWVSFDGAWVRADATSSDYRAVIAATIGETYRAFADPSAAAALLAAAPGWTVQPDQDTVSLPDGTEVRAWRVHANGSFSASGVDVKDMTVWLGEGHRVVAIQETGSFGGVETTTMQQFTGWGEPVKIEVPKG</sequence>
<name>A0A4Y3QQH6_MICTE</name>
<dbReference type="OrthoDB" id="2988527at2"/>
<proteinExistence type="predicted"/>
<evidence type="ECO:0000256" key="2">
    <source>
        <dbReference type="SAM" id="SignalP"/>
    </source>
</evidence>
<feature type="region of interest" description="Disordered" evidence="1">
    <location>
        <begin position="28"/>
        <end position="54"/>
    </location>
</feature>
<feature type="compositionally biased region" description="Polar residues" evidence="1">
    <location>
        <begin position="34"/>
        <end position="46"/>
    </location>
</feature>
<dbReference type="GeneID" id="57145288"/>
<comment type="caution">
    <text evidence="3">The sequence shown here is derived from an EMBL/GenBank/DDBJ whole genome shotgun (WGS) entry which is preliminary data.</text>
</comment>
<evidence type="ECO:0000256" key="1">
    <source>
        <dbReference type="SAM" id="MobiDB-lite"/>
    </source>
</evidence>
<keyword evidence="2" id="KW-0732">Signal</keyword>
<dbReference type="EMBL" id="BJML01000009">
    <property type="protein sequence ID" value="GEB46658.1"/>
    <property type="molecule type" value="Genomic_DNA"/>
</dbReference>
<dbReference type="RefSeq" id="WP_141377949.1">
    <property type="nucleotide sequence ID" value="NZ_BJML01000009.1"/>
</dbReference>
<gene>
    <name evidence="3" type="ORF">MTE01_26030</name>
</gene>
<feature type="chain" id="PRO_5039267511" evidence="2">
    <location>
        <begin position="23"/>
        <end position="262"/>
    </location>
</feature>
<evidence type="ECO:0000313" key="3">
    <source>
        <dbReference type="EMBL" id="GEB46658.1"/>
    </source>
</evidence>
<evidence type="ECO:0000313" key="4">
    <source>
        <dbReference type="Proteomes" id="UP000319525"/>
    </source>
</evidence>
<protein>
    <submittedName>
        <fullName evidence="3">Uncharacterized protein</fullName>
    </submittedName>
</protein>
<dbReference type="Gene3D" id="2.50.20.20">
    <property type="match status" value="1"/>
</dbReference>